<sequence length="72" mass="7979">MGNIYMSNVGSHQITRWSPGAIKGAPVVGEKNMGSGSTQLSYPYDLSFDRQGNLYVVDILNDRIQKFVIDLD</sequence>
<dbReference type="Gene3D" id="2.120.10.30">
    <property type="entry name" value="TolB, C-terminal domain"/>
    <property type="match status" value="1"/>
</dbReference>
<evidence type="ECO:0000313" key="1">
    <source>
        <dbReference type="EMBL" id="CAF1295398.1"/>
    </source>
</evidence>
<dbReference type="AlphaFoldDB" id="A0A815D1Q1"/>
<comment type="caution">
    <text evidence="1">The sequence shown here is derived from an EMBL/GenBank/DDBJ whole genome shotgun (WGS) entry which is preliminary data.</text>
</comment>
<name>A0A815D1Q1_9BILA</name>
<dbReference type="Proteomes" id="UP000663832">
    <property type="component" value="Unassembled WGS sequence"/>
</dbReference>
<dbReference type="EMBL" id="CAJNOM010000854">
    <property type="protein sequence ID" value="CAF1571891.1"/>
    <property type="molecule type" value="Genomic_DNA"/>
</dbReference>
<dbReference type="OrthoDB" id="342730at2759"/>
<evidence type="ECO:0000313" key="2">
    <source>
        <dbReference type="EMBL" id="CAF1571891.1"/>
    </source>
</evidence>
<organism evidence="1 4">
    <name type="scientific">Adineta steineri</name>
    <dbReference type="NCBI Taxonomy" id="433720"/>
    <lineage>
        <taxon>Eukaryota</taxon>
        <taxon>Metazoa</taxon>
        <taxon>Spiralia</taxon>
        <taxon>Gnathifera</taxon>
        <taxon>Rotifera</taxon>
        <taxon>Eurotatoria</taxon>
        <taxon>Bdelloidea</taxon>
        <taxon>Adinetida</taxon>
        <taxon>Adinetidae</taxon>
        <taxon>Adineta</taxon>
    </lineage>
</organism>
<evidence type="ECO:0000313" key="4">
    <source>
        <dbReference type="Proteomes" id="UP000663877"/>
    </source>
</evidence>
<dbReference type="EMBL" id="CAJNOI010000504">
    <property type="protein sequence ID" value="CAF1295398.1"/>
    <property type="molecule type" value="Genomic_DNA"/>
</dbReference>
<dbReference type="InterPro" id="IPR011042">
    <property type="entry name" value="6-blade_b-propeller_TolB-like"/>
</dbReference>
<keyword evidence="3" id="KW-1185">Reference proteome</keyword>
<dbReference type="SUPFAM" id="SSF101898">
    <property type="entry name" value="NHL repeat"/>
    <property type="match status" value="1"/>
</dbReference>
<gene>
    <name evidence="1" type="ORF">BJG266_LOCUS31980</name>
    <name evidence="2" type="ORF">QVE165_LOCUS48929</name>
</gene>
<proteinExistence type="predicted"/>
<protein>
    <submittedName>
        <fullName evidence="1">Uncharacterized protein</fullName>
    </submittedName>
</protein>
<reference evidence="1" key="1">
    <citation type="submission" date="2021-02" db="EMBL/GenBank/DDBJ databases">
        <authorList>
            <person name="Nowell W R."/>
        </authorList>
    </citation>
    <scope>NUCLEOTIDE SEQUENCE</scope>
</reference>
<dbReference type="Proteomes" id="UP000663877">
    <property type="component" value="Unassembled WGS sequence"/>
</dbReference>
<evidence type="ECO:0000313" key="3">
    <source>
        <dbReference type="Proteomes" id="UP000663832"/>
    </source>
</evidence>
<accession>A0A815D1Q1</accession>